<name>A0A179BXL8_RHILE</name>
<gene>
    <name evidence="1" type="ORF">A4U53_38350</name>
</gene>
<dbReference type="InterPro" id="IPR038712">
    <property type="entry name" value="PixA-like_sf"/>
</dbReference>
<accession>A0A179BXL8</accession>
<dbReference type="GO" id="GO:0000428">
    <property type="term" value="C:DNA-directed RNA polymerase complex"/>
    <property type="evidence" value="ECO:0007669"/>
    <property type="project" value="UniProtKB-KW"/>
</dbReference>
<dbReference type="AlphaFoldDB" id="A0A179BXL8"/>
<keyword evidence="1" id="KW-0804">Transcription</keyword>
<dbReference type="EMBL" id="LWBS01000054">
    <property type="protein sequence ID" value="OAP96417.1"/>
    <property type="molecule type" value="Genomic_DNA"/>
</dbReference>
<proteinExistence type="predicted"/>
<comment type="caution">
    <text evidence="1">The sequence shown here is derived from an EMBL/GenBank/DDBJ whole genome shotgun (WGS) entry which is preliminary data.</text>
</comment>
<protein>
    <submittedName>
        <fullName evidence="1">DNA-directed RNA polymerase subunit beta</fullName>
    </submittedName>
</protein>
<keyword evidence="1" id="KW-0240">DNA-directed RNA polymerase</keyword>
<dbReference type="Pfam" id="PF12306">
    <property type="entry name" value="PixA"/>
    <property type="match status" value="1"/>
</dbReference>
<reference evidence="1" key="1">
    <citation type="submission" date="2016-04" db="EMBL/GenBank/DDBJ databases">
        <title>Fast-growing isolate from the root nodules of Vavilovia formosa.</title>
        <authorList>
            <person name="Kimeklis A."/>
            <person name="Safronova V."/>
            <person name="Belimov A."/>
            <person name="Andronov E."/>
        </authorList>
    </citation>
    <scope>NUCLEOTIDE SEQUENCE [LARGE SCALE GENOMIC DNA]</scope>
    <source>
        <strain evidence="1">Vaf-46</strain>
    </source>
</reference>
<evidence type="ECO:0000313" key="1">
    <source>
        <dbReference type="EMBL" id="OAP96417.1"/>
    </source>
</evidence>
<sequence length="182" mass="19797">MAIDTLPASAQQIGLLTVIDTVNVRAHHKPNNHPDHPQPINHQSQFMICTGSRGEVTGQCSSALSFHANVGDSVSFAGTSVHNNSDDAIILCGITHASGDQLFNRFQVNSATRNKAAVPDANSRNGLPARHRQLTFSTYDAGVRCSGTAKLYVRFALYKLADDGQTQKLYGYFQWDPQITVN</sequence>
<organism evidence="1">
    <name type="scientific">Rhizobium leguminosarum</name>
    <dbReference type="NCBI Taxonomy" id="384"/>
    <lineage>
        <taxon>Bacteria</taxon>
        <taxon>Pseudomonadati</taxon>
        <taxon>Pseudomonadota</taxon>
        <taxon>Alphaproteobacteria</taxon>
        <taxon>Hyphomicrobiales</taxon>
        <taxon>Rhizobiaceae</taxon>
        <taxon>Rhizobium/Agrobacterium group</taxon>
        <taxon>Rhizobium</taxon>
    </lineage>
</organism>
<dbReference type="InterPro" id="IPR021087">
    <property type="entry name" value="Uncharacterised_PixA/AidA"/>
</dbReference>
<dbReference type="Gene3D" id="2.60.40.3910">
    <property type="entry name" value="Inclusion body protein"/>
    <property type="match status" value="1"/>
</dbReference>